<dbReference type="Gene3D" id="2.40.128.580">
    <property type="entry name" value="GXWXG domain"/>
    <property type="match status" value="1"/>
</dbReference>
<comment type="caution">
    <text evidence="3">The sequence shown here is derived from an EMBL/GenBank/DDBJ whole genome shotgun (WGS) entry which is preliminary data.</text>
</comment>
<gene>
    <name evidence="3" type="ORF">L1892_23465</name>
</gene>
<evidence type="ECO:0000313" key="3">
    <source>
        <dbReference type="EMBL" id="MCF3941332.1"/>
    </source>
</evidence>
<evidence type="ECO:0000259" key="1">
    <source>
        <dbReference type="Pfam" id="PF14231"/>
    </source>
</evidence>
<dbReference type="EMBL" id="JAKGCU010000039">
    <property type="protein sequence ID" value="MCF3941332.1"/>
    <property type="molecule type" value="Genomic_DNA"/>
</dbReference>
<proteinExistence type="predicted"/>
<sequence length="184" mass="20314">MHLTELMDTVPSNTADALDLFDASPAVETDFMIGTWRGAELPTDHLMDGLLAASGWWGKQFVDAETVHPLLFPTPDGQALWPMNPALAFSGVPLAAQAPSIKTLSFAKPIAATRLLWRARSAKARLRTTRYRGVDTATMLYDQLPINDVFRRLSDEAVLGAMDLKGADRPYFFVLRRDGSLPVR</sequence>
<protein>
    <submittedName>
        <fullName evidence="3">DUF4334 domain-containing protein</fullName>
    </submittedName>
</protein>
<dbReference type="Pfam" id="PF14232">
    <property type="entry name" value="DUF4334"/>
    <property type="match status" value="1"/>
</dbReference>
<evidence type="ECO:0000313" key="4">
    <source>
        <dbReference type="Proteomes" id="UP001108089"/>
    </source>
</evidence>
<keyword evidence="4" id="KW-1185">Reference proteome</keyword>
<name>A0ABS9DRW5_9ACTN</name>
<dbReference type="Proteomes" id="UP001108089">
    <property type="component" value="Unassembled WGS sequence"/>
</dbReference>
<reference evidence="3" key="1">
    <citation type="submission" date="2022-01" db="EMBL/GenBank/DDBJ databases">
        <title>Gordonia xiamenensis sp. nov., isolated from surface seawater in Xiamen.</title>
        <authorList>
            <person name="He Y.F."/>
        </authorList>
    </citation>
    <scope>NUCLEOTIDE SEQUENCE</scope>
    <source>
        <strain evidence="3">GW1C4-4</strain>
    </source>
</reference>
<feature type="domain" description="DUF4334" evidence="2">
    <location>
        <begin position="123"/>
        <end position="177"/>
    </location>
</feature>
<dbReference type="InterPro" id="IPR025568">
    <property type="entry name" value="DUF4334"/>
</dbReference>
<dbReference type="InterPro" id="IPR025951">
    <property type="entry name" value="GXWXG_dom"/>
</dbReference>
<organism evidence="3 4">
    <name type="scientific">Gordonia tangerina</name>
    <dbReference type="NCBI Taxonomy" id="2911060"/>
    <lineage>
        <taxon>Bacteria</taxon>
        <taxon>Bacillati</taxon>
        <taxon>Actinomycetota</taxon>
        <taxon>Actinomycetes</taxon>
        <taxon>Mycobacteriales</taxon>
        <taxon>Gordoniaceae</taxon>
        <taxon>Gordonia</taxon>
    </lineage>
</organism>
<dbReference type="Pfam" id="PF14231">
    <property type="entry name" value="GXWXG"/>
    <property type="match status" value="1"/>
</dbReference>
<dbReference type="RefSeq" id="WP_235726212.1">
    <property type="nucleotide sequence ID" value="NZ_JAKGCU010000039.1"/>
</dbReference>
<accession>A0ABS9DRW5</accession>
<evidence type="ECO:0000259" key="2">
    <source>
        <dbReference type="Pfam" id="PF14232"/>
    </source>
</evidence>
<feature type="domain" description="GXWXG" evidence="1">
    <location>
        <begin position="20"/>
        <end position="77"/>
    </location>
</feature>